<dbReference type="AlphaFoldDB" id="A0A5R9LE24"/>
<dbReference type="InterPro" id="IPR051783">
    <property type="entry name" value="NAD(P)-dependent_oxidoreduct"/>
</dbReference>
<dbReference type="InterPro" id="IPR001509">
    <property type="entry name" value="Epimerase_deHydtase"/>
</dbReference>
<organism evidence="3 4">
    <name type="scientific">Klebsiella indica</name>
    <dbReference type="NCBI Taxonomy" id="2582917"/>
    <lineage>
        <taxon>Bacteria</taxon>
        <taxon>Pseudomonadati</taxon>
        <taxon>Pseudomonadota</taxon>
        <taxon>Gammaproteobacteria</taxon>
        <taxon>Enterobacterales</taxon>
        <taxon>Enterobacteriaceae</taxon>
        <taxon>Klebsiella/Raoultella group</taxon>
        <taxon>Klebsiella</taxon>
    </lineage>
</organism>
<dbReference type="EMBL" id="VCHQ01000026">
    <property type="protein sequence ID" value="TLV11673.1"/>
    <property type="molecule type" value="Genomic_DNA"/>
</dbReference>
<dbReference type="PANTHER" id="PTHR48079">
    <property type="entry name" value="PROTEIN YEEZ"/>
    <property type="match status" value="1"/>
</dbReference>
<keyword evidence="4" id="KW-1185">Reference proteome</keyword>
<proteinExistence type="inferred from homology"/>
<comment type="similarity">
    <text evidence="1">Belongs to the short-chain dehydrogenases/reductases (SDR) family.</text>
</comment>
<accession>A0A5R9LE24</accession>
<protein>
    <submittedName>
        <fullName evidence="3">NAD-dependent epimerase/dehydratase family protein</fullName>
    </submittedName>
</protein>
<sequence length="304" mass="33252">MTGTVAVTGATGFIGRHIVHALLAQGFTVRALTRRAGNVAVNNLTWVPGALEDQPSLAELVYGADAVVHCAGQVRGHAEAVFTRCNVTGSLCLMQAVRQSSRCRRFLFISSLAARYPALSWYAHSKYIAEQQLTAAASGVTLGIFRPTAVYGPGDKELKPLFNALLRGVLPRLGAPEAKLSFLHVSDLATAVSQWLLVSPAQPNIYELCDGAAEGYTWRRLRDIGAAVRQGPVHLLPIPLPLLTCIAEISLLWCRMTKQEPMLTHSKIHELTHRDWSASNQRLSQHISWYPQVSLARALREGLF</sequence>
<dbReference type="Gene3D" id="3.40.50.720">
    <property type="entry name" value="NAD(P)-binding Rossmann-like Domain"/>
    <property type="match status" value="1"/>
</dbReference>
<evidence type="ECO:0000313" key="3">
    <source>
        <dbReference type="EMBL" id="TLV11673.1"/>
    </source>
</evidence>
<name>A0A5R9LE24_9ENTR</name>
<reference evidence="3 4" key="1">
    <citation type="submission" date="2019-05" db="EMBL/GenBank/DDBJ databases">
        <title>Genome sequence of Klebsiella sp strain TOUT106.</title>
        <authorList>
            <person name="Rahi P."/>
            <person name="Chaudhari D."/>
        </authorList>
    </citation>
    <scope>NUCLEOTIDE SEQUENCE [LARGE SCALE GENOMIC DNA]</scope>
    <source>
        <strain evidence="3 4">TOUT106</strain>
    </source>
</reference>
<comment type="caution">
    <text evidence="3">The sequence shown here is derived from an EMBL/GenBank/DDBJ whole genome shotgun (WGS) entry which is preliminary data.</text>
</comment>
<gene>
    <name evidence="3" type="ORF">FE839_19050</name>
</gene>
<feature type="domain" description="Ketoreductase" evidence="2">
    <location>
        <begin position="3"/>
        <end position="153"/>
    </location>
</feature>
<dbReference type="RefSeq" id="WP_138362339.1">
    <property type="nucleotide sequence ID" value="NZ_VCHQ01000026.1"/>
</dbReference>
<dbReference type="SUPFAM" id="SSF51735">
    <property type="entry name" value="NAD(P)-binding Rossmann-fold domains"/>
    <property type="match status" value="1"/>
</dbReference>
<dbReference type="GO" id="GO:0005737">
    <property type="term" value="C:cytoplasm"/>
    <property type="evidence" value="ECO:0007669"/>
    <property type="project" value="TreeGrafter"/>
</dbReference>
<evidence type="ECO:0000313" key="4">
    <source>
        <dbReference type="Proteomes" id="UP000307430"/>
    </source>
</evidence>
<dbReference type="Proteomes" id="UP000307430">
    <property type="component" value="Unassembled WGS sequence"/>
</dbReference>
<dbReference type="GO" id="GO:0004029">
    <property type="term" value="F:aldehyde dehydrogenase (NAD+) activity"/>
    <property type="evidence" value="ECO:0007669"/>
    <property type="project" value="TreeGrafter"/>
</dbReference>
<evidence type="ECO:0000259" key="2">
    <source>
        <dbReference type="SMART" id="SM00822"/>
    </source>
</evidence>
<dbReference type="PANTHER" id="PTHR48079:SF6">
    <property type="entry name" value="NAD(P)-BINDING DOMAIN-CONTAINING PROTEIN-RELATED"/>
    <property type="match status" value="1"/>
</dbReference>
<evidence type="ECO:0000256" key="1">
    <source>
        <dbReference type="ARBA" id="ARBA00006484"/>
    </source>
</evidence>
<dbReference type="SMART" id="SM00822">
    <property type="entry name" value="PKS_KR"/>
    <property type="match status" value="1"/>
</dbReference>
<dbReference type="InterPro" id="IPR057326">
    <property type="entry name" value="KR_dom"/>
</dbReference>
<dbReference type="Pfam" id="PF01370">
    <property type="entry name" value="Epimerase"/>
    <property type="match status" value="1"/>
</dbReference>
<dbReference type="InterPro" id="IPR036291">
    <property type="entry name" value="NAD(P)-bd_dom_sf"/>
</dbReference>